<dbReference type="Pfam" id="PF18291">
    <property type="entry name" value="HU-HIG"/>
    <property type="match status" value="1"/>
</dbReference>
<protein>
    <recommendedName>
        <fullName evidence="2">HU domain-containing protein</fullName>
    </recommendedName>
</protein>
<dbReference type="BioCyc" id="PMAR862515-HMP:GMOO-293-MONOMER"/>
<organism evidence="3 4">
    <name type="scientific">Hoylesella marshii DSM 16973 = JCM 13450</name>
    <dbReference type="NCBI Taxonomy" id="862515"/>
    <lineage>
        <taxon>Bacteria</taxon>
        <taxon>Pseudomonadati</taxon>
        <taxon>Bacteroidota</taxon>
        <taxon>Bacteroidia</taxon>
        <taxon>Bacteroidales</taxon>
        <taxon>Prevotellaceae</taxon>
        <taxon>Hoylesella</taxon>
    </lineage>
</organism>
<comment type="caution">
    <text evidence="3">The sequence shown here is derived from an EMBL/GenBank/DDBJ whole genome shotgun (WGS) entry which is preliminary data.</text>
</comment>
<evidence type="ECO:0000256" key="1">
    <source>
        <dbReference type="ARBA" id="ARBA00023125"/>
    </source>
</evidence>
<accession>E0NQ32</accession>
<dbReference type="Proteomes" id="UP000004394">
    <property type="component" value="Unassembled WGS sequence"/>
</dbReference>
<keyword evidence="4" id="KW-1185">Reference proteome</keyword>
<keyword evidence="1" id="KW-0238">DNA-binding</keyword>
<evidence type="ECO:0000259" key="2">
    <source>
        <dbReference type="Pfam" id="PF18291"/>
    </source>
</evidence>
<name>E0NQ32_9BACT</name>
<evidence type="ECO:0000313" key="4">
    <source>
        <dbReference type="Proteomes" id="UP000004394"/>
    </source>
</evidence>
<dbReference type="AlphaFoldDB" id="E0NQ32"/>
<sequence>TVMNRHLKNGDRVVLDGFGLFKVGLRTKPAATEKDFSPAKNIVGSRLNFQLKTHCTALHP</sequence>
<feature type="domain" description="HU" evidence="2">
    <location>
        <begin position="2"/>
        <end position="55"/>
    </location>
</feature>
<reference evidence="3" key="1">
    <citation type="submission" date="2010-07" db="EMBL/GenBank/DDBJ databases">
        <authorList>
            <person name="Muzny D."/>
            <person name="Qin X."/>
            <person name="Deng J."/>
            <person name="Jiang H."/>
            <person name="Liu Y."/>
            <person name="Qu J."/>
            <person name="Song X.-Z."/>
            <person name="Zhang L."/>
            <person name="Thornton R."/>
            <person name="Coyle M."/>
            <person name="Francisco L."/>
            <person name="Jackson L."/>
            <person name="Javaid M."/>
            <person name="Korchina V."/>
            <person name="Kovar C."/>
            <person name="Mata R."/>
            <person name="Mathew T."/>
            <person name="Ngo R."/>
            <person name="Nguyen L."/>
            <person name="Nguyen N."/>
            <person name="Okwuonu G."/>
            <person name="Ongeri F."/>
            <person name="Pham C."/>
            <person name="Simmons D."/>
            <person name="Wilczek-Boney K."/>
            <person name="Hale W."/>
            <person name="Jakkamsetti A."/>
            <person name="Pham P."/>
            <person name="Ruth R."/>
            <person name="San Lucas F."/>
            <person name="Warren J."/>
            <person name="Zhang J."/>
            <person name="Zhao Z."/>
            <person name="Zhou C."/>
            <person name="Zhu D."/>
            <person name="Lee S."/>
            <person name="Bess C."/>
            <person name="Blankenburg K."/>
            <person name="Forbes L."/>
            <person name="Fu Q."/>
            <person name="Gubbala S."/>
            <person name="Hirani K."/>
            <person name="Jayaseelan J.C."/>
            <person name="Lara F."/>
            <person name="Munidasa M."/>
            <person name="Palculict T."/>
            <person name="Patil S."/>
            <person name="Pu L.-L."/>
            <person name="Saada N."/>
            <person name="Tang L."/>
            <person name="Weissenberger G."/>
            <person name="Zhu Y."/>
            <person name="Hemphill L."/>
            <person name="Shang Y."/>
            <person name="Youmans B."/>
            <person name="Ayvaz T."/>
            <person name="Ross M."/>
            <person name="Santibanez J."/>
            <person name="Aqrawi P."/>
            <person name="Gross S."/>
            <person name="Joshi V."/>
            <person name="Fowler G."/>
            <person name="Nazareth L."/>
            <person name="Reid J."/>
            <person name="Worley K."/>
            <person name="Petrosino J."/>
            <person name="Highlander S."/>
            <person name="Gibbs R."/>
        </authorList>
    </citation>
    <scope>NUCLEOTIDE SEQUENCE [LARGE SCALE GENOMIC DNA]</scope>
    <source>
        <strain evidence="3">DSM 16973</strain>
    </source>
</reference>
<dbReference type="SUPFAM" id="SSF47729">
    <property type="entry name" value="IHF-like DNA-binding proteins"/>
    <property type="match status" value="1"/>
</dbReference>
<feature type="non-terminal residue" evidence="3">
    <location>
        <position position="1"/>
    </location>
</feature>
<dbReference type="InterPro" id="IPR010992">
    <property type="entry name" value="IHF-like_DNA-bd_dom_sf"/>
</dbReference>
<proteinExistence type="predicted"/>
<gene>
    <name evidence="3" type="ORF">HMPREF0658_0283</name>
</gene>
<dbReference type="EMBL" id="AEEI01000011">
    <property type="protein sequence ID" value="EFM02765.1"/>
    <property type="molecule type" value="Genomic_DNA"/>
</dbReference>
<dbReference type="GO" id="GO:0003677">
    <property type="term" value="F:DNA binding"/>
    <property type="evidence" value="ECO:0007669"/>
    <property type="project" value="UniProtKB-KW"/>
</dbReference>
<dbReference type="InterPro" id="IPR041607">
    <property type="entry name" value="HU-HIG"/>
</dbReference>
<evidence type="ECO:0000313" key="3">
    <source>
        <dbReference type="EMBL" id="EFM02765.1"/>
    </source>
</evidence>
<dbReference type="HOGENOM" id="CLU_2947285_0_0_10"/>